<name>A0ABN9APV3_9NEOB</name>
<accession>A0ABN9APV3</accession>
<proteinExistence type="predicted"/>
<gene>
    <name evidence="1" type="ORF">SPARVUS_LOCUS917422</name>
</gene>
<organism evidence="1 2">
    <name type="scientific">Staurois parvus</name>
    <dbReference type="NCBI Taxonomy" id="386267"/>
    <lineage>
        <taxon>Eukaryota</taxon>
        <taxon>Metazoa</taxon>
        <taxon>Chordata</taxon>
        <taxon>Craniata</taxon>
        <taxon>Vertebrata</taxon>
        <taxon>Euteleostomi</taxon>
        <taxon>Amphibia</taxon>
        <taxon>Batrachia</taxon>
        <taxon>Anura</taxon>
        <taxon>Neobatrachia</taxon>
        <taxon>Ranoidea</taxon>
        <taxon>Ranidae</taxon>
        <taxon>Staurois</taxon>
    </lineage>
</organism>
<comment type="caution">
    <text evidence="1">The sequence shown here is derived from an EMBL/GenBank/DDBJ whole genome shotgun (WGS) entry which is preliminary data.</text>
</comment>
<dbReference type="Proteomes" id="UP001162483">
    <property type="component" value="Unassembled WGS sequence"/>
</dbReference>
<dbReference type="EMBL" id="CATNWA010000283">
    <property type="protein sequence ID" value="CAI9535793.1"/>
    <property type="molecule type" value="Genomic_DNA"/>
</dbReference>
<keyword evidence="2" id="KW-1185">Reference proteome</keyword>
<evidence type="ECO:0000313" key="2">
    <source>
        <dbReference type="Proteomes" id="UP001162483"/>
    </source>
</evidence>
<sequence>MRCPWYIFHRLFRVWARTQGPHDPLLPGGPHELSVRPCWCLRSEHSQDKSIPSSVLHHHLPLFG</sequence>
<protein>
    <submittedName>
        <fullName evidence="1">Uncharacterized protein</fullName>
    </submittedName>
</protein>
<reference evidence="1" key="1">
    <citation type="submission" date="2023-05" db="EMBL/GenBank/DDBJ databases">
        <authorList>
            <person name="Stuckert A."/>
        </authorList>
    </citation>
    <scope>NUCLEOTIDE SEQUENCE</scope>
</reference>
<evidence type="ECO:0000313" key="1">
    <source>
        <dbReference type="EMBL" id="CAI9535793.1"/>
    </source>
</evidence>